<gene>
    <name evidence="1" type="ORF">Mal48_31330</name>
</gene>
<dbReference type="AlphaFoldDB" id="A0A517QQH4"/>
<protein>
    <submittedName>
        <fullName evidence="1">Uncharacterized protein</fullName>
    </submittedName>
</protein>
<organism evidence="1 2">
    <name type="scientific">Thalassoglobus polymorphus</name>
    <dbReference type="NCBI Taxonomy" id="2527994"/>
    <lineage>
        <taxon>Bacteria</taxon>
        <taxon>Pseudomonadati</taxon>
        <taxon>Planctomycetota</taxon>
        <taxon>Planctomycetia</taxon>
        <taxon>Planctomycetales</taxon>
        <taxon>Planctomycetaceae</taxon>
        <taxon>Thalassoglobus</taxon>
    </lineage>
</organism>
<reference evidence="1 2" key="1">
    <citation type="submission" date="2019-02" db="EMBL/GenBank/DDBJ databases">
        <title>Deep-cultivation of Planctomycetes and their phenomic and genomic characterization uncovers novel biology.</title>
        <authorList>
            <person name="Wiegand S."/>
            <person name="Jogler M."/>
            <person name="Boedeker C."/>
            <person name="Pinto D."/>
            <person name="Vollmers J."/>
            <person name="Rivas-Marin E."/>
            <person name="Kohn T."/>
            <person name="Peeters S.H."/>
            <person name="Heuer A."/>
            <person name="Rast P."/>
            <person name="Oberbeckmann S."/>
            <person name="Bunk B."/>
            <person name="Jeske O."/>
            <person name="Meyerdierks A."/>
            <person name="Storesund J.E."/>
            <person name="Kallscheuer N."/>
            <person name="Luecker S."/>
            <person name="Lage O.M."/>
            <person name="Pohl T."/>
            <person name="Merkel B.J."/>
            <person name="Hornburger P."/>
            <person name="Mueller R.-W."/>
            <person name="Bruemmer F."/>
            <person name="Labrenz M."/>
            <person name="Spormann A.M."/>
            <person name="Op den Camp H."/>
            <person name="Overmann J."/>
            <person name="Amann R."/>
            <person name="Jetten M.S.M."/>
            <person name="Mascher T."/>
            <person name="Medema M.H."/>
            <person name="Devos D.P."/>
            <person name="Kaster A.-K."/>
            <person name="Ovreas L."/>
            <person name="Rohde M."/>
            <person name="Galperin M.Y."/>
            <person name="Jogler C."/>
        </authorList>
    </citation>
    <scope>NUCLEOTIDE SEQUENCE [LARGE SCALE GENOMIC DNA]</scope>
    <source>
        <strain evidence="1 2">Mal48</strain>
    </source>
</reference>
<keyword evidence="2" id="KW-1185">Reference proteome</keyword>
<name>A0A517QQH4_9PLAN</name>
<evidence type="ECO:0000313" key="2">
    <source>
        <dbReference type="Proteomes" id="UP000315724"/>
    </source>
</evidence>
<evidence type="ECO:0000313" key="1">
    <source>
        <dbReference type="EMBL" id="QDT33877.1"/>
    </source>
</evidence>
<proteinExistence type="predicted"/>
<sequence length="40" mass="4189">MNPGFALSIAEKSNQSTIGLYVLHRGTAGIEIAGIENALM</sequence>
<accession>A0A517QQH4</accession>
<dbReference type="EMBL" id="CP036267">
    <property type="protein sequence ID" value="QDT33877.1"/>
    <property type="molecule type" value="Genomic_DNA"/>
</dbReference>
<dbReference type="Proteomes" id="UP000315724">
    <property type="component" value="Chromosome"/>
</dbReference>
<dbReference type="KEGG" id="tpol:Mal48_31330"/>